<evidence type="ECO:0000313" key="9">
    <source>
        <dbReference type="EMBL" id="EAR62417.1"/>
    </source>
</evidence>
<gene>
    <name evidence="9" type="ORF">MED92_15308</name>
</gene>
<dbReference type="Pfam" id="PF12704">
    <property type="entry name" value="MacB_PCD"/>
    <property type="match status" value="1"/>
</dbReference>
<name>A0A7U8C6H7_NEPCE</name>
<keyword evidence="2" id="KW-1003">Cell membrane</keyword>
<comment type="caution">
    <text evidence="9">The sequence shown here is derived from an EMBL/GenBank/DDBJ whole genome shotgun (WGS) entry which is preliminary data.</text>
</comment>
<dbReference type="PANTHER" id="PTHR43738:SF2">
    <property type="entry name" value="ABC TRANSPORTER PERMEASE"/>
    <property type="match status" value="1"/>
</dbReference>
<protein>
    <recommendedName>
        <fullName evidence="11">Peptide ABC transporter permease</fullName>
    </recommendedName>
</protein>
<evidence type="ECO:0000256" key="3">
    <source>
        <dbReference type="ARBA" id="ARBA00022692"/>
    </source>
</evidence>
<dbReference type="OrthoDB" id="9784014at2"/>
<dbReference type="InterPro" id="IPR051125">
    <property type="entry name" value="ABC-4/HrtB_transporter"/>
</dbReference>
<organism evidence="9 10">
    <name type="scientific">Neptuniibacter caesariensis</name>
    <dbReference type="NCBI Taxonomy" id="207954"/>
    <lineage>
        <taxon>Bacteria</taxon>
        <taxon>Pseudomonadati</taxon>
        <taxon>Pseudomonadota</taxon>
        <taxon>Gammaproteobacteria</taxon>
        <taxon>Oceanospirillales</taxon>
        <taxon>Oceanospirillaceae</taxon>
        <taxon>Neptuniibacter</taxon>
    </lineage>
</organism>
<feature type="transmembrane region" description="Helical" evidence="6">
    <location>
        <begin position="380"/>
        <end position="401"/>
    </location>
</feature>
<sequence>MILLRLTWLSLLNRKATLLLILASISISVFLLLAVDMVRHQVKDSFSSTVSGTDLVVGARSGQINLLLYSVFRIGNATNNISWQSYQEISKHPKVDWSIPLSLGDSHKGYRVLGTSQTYFTHYRYGKKQNLDFAKGKPFAGLFDVVLGAEVAKALNYKLGDSIVIAHGMGNAALVEHGDKPFVVSGILKPTGTPVDRTLHVSLEAIEAIHVDWKAGTKIPGLNISAEQALGMDLKPKQITAFMLGLKSRLSVFHLQRSINNYRSEPLQAILPGLALQELWQMFSLAEKALMFVSALVALSSFIGLLALMLTSLNERRREMAILRSVGARPMHILLLLVIESSLLTCLSVLFGVALLYLSLGTLSPWIQSEWGFRLIVQPLTLWQWQLLGILMLAGSCVGVIPGIRAYKQSLIDGMAIRL</sequence>
<dbReference type="InterPro" id="IPR025857">
    <property type="entry name" value="MacB_PCD"/>
</dbReference>
<accession>A0A7U8C6H7</accession>
<evidence type="ECO:0000259" key="7">
    <source>
        <dbReference type="Pfam" id="PF02687"/>
    </source>
</evidence>
<keyword evidence="4 6" id="KW-1133">Transmembrane helix</keyword>
<feature type="domain" description="ABC3 transporter permease C-terminal" evidence="7">
    <location>
        <begin position="291"/>
        <end position="410"/>
    </location>
</feature>
<dbReference type="InterPro" id="IPR003838">
    <property type="entry name" value="ABC3_permease_C"/>
</dbReference>
<proteinExistence type="predicted"/>
<dbReference type="GO" id="GO:0005886">
    <property type="term" value="C:plasma membrane"/>
    <property type="evidence" value="ECO:0007669"/>
    <property type="project" value="UniProtKB-SubCell"/>
</dbReference>
<evidence type="ECO:0008006" key="11">
    <source>
        <dbReference type="Google" id="ProtNLM"/>
    </source>
</evidence>
<dbReference type="Pfam" id="PF02687">
    <property type="entry name" value="FtsX"/>
    <property type="match status" value="1"/>
</dbReference>
<dbReference type="Proteomes" id="UP000002171">
    <property type="component" value="Unassembled WGS sequence"/>
</dbReference>
<evidence type="ECO:0000256" key="1">
    <source>
        <dbReference type="ARBA" id="ARBA00004651"/>
    </source>
</evidence>
<dbReference type="RefSeq" id="WP_007020727.1">
    <property type="nucleotide sequence ID" value="NZ_CH724125.1"/>
</dbReference>
<evidence type="ECO:0000313" key="10">
    <source>
        <dbReference type="Proteomes" id="UP000002171"/>
    </source>
</evidence>
<evidence type="ECO:0000256" key="4">
    <source>
        <dbReference type="ARBA" id="ARBA00022989"/>
    </source>
</evidence>
<keyword evidence="3 6" id="KW-0812">Transmembrane</keyword>
<evidence type="ECO:0000259" key="8">
    <source>
        <dbReference type="Pfam" id="PF12704"/>
    </source>
</evidence>
<keyword evidence="5 6" id="KW-0472">Membrane</keyword>
<evidence type="ECO:0000256" key="6">
    <source>
        <dbReference type="SAM" id="Phobius"/>
    </source>
</evidence>
<reference evidence="9 10" key="1">
    <citation type="submission" date="2006-02" db="EMBL/GenBank/DDBJ databases">
        <authorList>
            <person name="Pinhassi J."/>
            <person name="Pedros-Alio C."/>
            <person name="Ferriera S."/>
            <person name="Johnson J."/>
            <person name="Kravitz S."/>
            <person name="Halpern A."/>
            <person name="Remington K."/>
            <person name="Beeson K."/>
            <person name="Tran B."/>
            <person name="Rogers Y.-H."/>
            <person name="Friedman R."/>
            <person name="Venter J.C."/>
        </authorList>
    </citation>
    <scope>NUCLEOTIDE SEQUENCE [LARGE SCALE GENOMIC DNA]</scope>
    <source>
        <strain evidence="9 10">MED92</strain>
    </source>
</reference>
<feature type="transmembrane region" description="Helical" evidence="6">
    <location>
        <begin position="289"/>
        <end position="313"/>
    </location>
</feature>
<keyword evidence="10" id="KW-1185">Reference proteome</keyword>
<dbReference type="AlphaFoldDB" id="A0A7U8C6H7"/>
<dbReference type="PANTHER" id="PTHR43738">
    <property type="entry name" value="ABC TRANSPORTER, MEMBRANE PROTEIN"/>
    <property type="match status" value="1"/>
</dbReference>
<feature type="domain" description="MacB-like periplasmic core" evidence="8">
    <location>
        <begin position="18"/>
        <end position="206"/>
    </location>
</feature>
<evidence type="ECO:0000256" key="2">
    <source>
        <dbReference type="ARBA" id="ARBA00022475"/>
    </source>
</evidence>
<dbReference type="EMBL" id="AAOW01000003">
    <property type="protein sequence ID" value="EAR62417.1"/>
    <property type="molecule type" value="Genomic_DNA"/>
</dbReference>
<feature type="transmembrane region" description="Helical" evidence="6">
    <location>
        <begin position="334"/>
        <end position="360"/>
    </location>
</feature>
<evidence type="ECO:0000256" key="5">
    <source>
        <dbReference type="ARBA" id="ARBA00023136"/>
    </source>
</evidence>
<comment type="subcellular location">
    <subcellularLocation>
        <location evidence="1">Cell membrane</location>
        <topology evidence="1">Multi-pass membrane protein</topology>
    </subcellularLocation>
</comment>